<dbReference type="GO" id="GO:0016740">
    <property type="term" value="F:transferase activity"/>
    <property type="evidence" value="ECO:0007669"/>
    <property type="project" value="UniProtKB-KW"/>
</dbReference>
<reference evidence="2 3" key="1">
    <citation type="submission" date="2016-10" db="EMBL/GenBank/DDBJ databases">
        <authorList>
            <person name="de Groot N.N."/>
        </authorList>
    </citation>
    <scope>NUCLEOTIDE SEQUENCE [LARGE SCALE GENOMIC DNA]</scope>
    <source>
        <strain evidence="2 3">SLAS-1</strain>
    </source>
</reference>
<evidence type="ECO:0000313" key="2">
    <source>
        <dbReference type="EMBL" id="SDL75384.1"/>
    </source>
</evidence>
<accession>A0A1G9MMM2</accession>
<organism evidence="2 3">
    <name type="scientific">Halarsenatibacter silvermanii</name>
    <dbReference type="NCBI Taxonomy" id="321763"/>
    <lineage>
        <taxon>Bacteria</taxon>
        <taxon>Bacillati</taxon>
        <taxon>Bacillota</taxon>
        <taxon>Clostridia</taxon>
        <taxon>Halanaerobiales</taxon>
        <taxon>Halarsenatibacteraceae</taxon>
        <taxon>Halarsenatibacter</taxon>
    </lineage>
</organism>
<name>A0A1G9MMM2_9FIRM</name>
<dbReference type="PANTHER" id="PTHR36836:SF1">
    <property type="entry name" value="COLANIC ACID BIOSYNTHESIS PROTEIN WCAK"/>
    <property type="match status" value="1"/>
</dbReference>
<dbReference type="RefSeq" id="WP_089759689.1">
    <property type="nucleotide sequence ID" value="NZ_FNGO01000008.1"/>
</dbReference>
<dbReference type="STRING" id="321763.SAMN04488692_108112"/>
<dbReference type="NCBIfam" id="TIGR03609">
    <property type="entry name" value="S_layer_CsaB"/>
    <property type="match status" value="1"/>
</dbReference>
<keyword evidence="2" id="KW-0808">Transferase</keyword>
<dbReference type="InterPro" id="IPR007345">
    <property type="entry name" value="Polysacch_pyruvyl_Trfase"/>
</dbReference>
<dbReference type="Pfam" id="PF04230">
    <property type="entry name" value="PS_pyruv_trans"/>
    <property type="match status" value="1"/>
</dbReference>
<dbReference type="AlphaFoldDB" id="A0A1G9MMM2"/>
<dbReference type="OrthoDB" id="3199616at2"/>
<gene>
    <name evidence="2" type="ORF">SAMN04488692_108112</name>
</gene>
<evidence type="ECO:0000259" key="1">
    <source>
        <dbReference type="Pfam" id="PF04230"/>
    </source>
</evidence>
<feature type="domain" description="Polysaccharide pyruvyl transferase" evidence="1">
    <location>
        <begin position="14"/>
        <end position="301"/>
    </location>
</feature>
<dbReference type="InterPro" id="IPR019896">
    <property type="entry name" value="Polysacch_pyruvyl_Trfase_CsaB"/>
</dbReference>
<evidence type="ECO:0000313" key="3">
    <source>
        <dbReference type="Proteomes" id="UP000199476"/>
    </source>
</evidence>
<dbReference type="PANTHER" id="PTHR36836">
    <property type="entry name" value="COLANIC ACID BIOSYNTHESIS PROTEIN WCAK"/>
    <property type="match status" value="1"/>
</dbReference>
<proteinExistence type="predicted"/>
<protein>
    <submittedName>
        <fullName evidence="2">Polysaccharide pyruvyl transferase CsaB</fullName>
    </submittedName>
</protein>
<keyword evidence="3" id="KW-1185">Reference proteome</keyword>
<dbReference type="EMBL" id="FNGO01000008">
    <property type="protein sequence ID" value="SDL75384.1"/>
    <property type="molecule type" value="Genomic_DNA"/>
</dbReference>
<sequence length="372" mass="40822">MIEVVLSGYYGFDNMGDEAILYSLITGLKDAEEPCRITVLSASPQKTANRYGVEAVSRMSPGNVLSALRRSDIFISGGGSLIQDATSLRSPLYYLGLLAFSRFFSSCTAFAFQGVGPLNTAPVRMMTARAVKKADIVSVRDEDSRHLLTSLGLEKESIRVVPDPVFSLFSGDRLEEVDAGGENSPRQLGVAVRPWQDDSYLSPLTEGISEFSRDIDELEITLLPLHRGRDEKAAEKVAEGLRQREGLNENIISVNLKTPPEHPAKISDKFSGLDMLLGVRLHSLIFATLLGIPCAGIEYDPKISAFLNQIDLEPIGTTSDLSSRDVELGLRSTLKRSEIISEKQQDYGREQKEKIACHLEEILSSVEKGKAD</sequence>
<dbReference type="Proteomes" id="UP000199476">
    <property type="component" value="Unassembled WGS sequence"/>
</dbReference>